<dbReference type="InterPro" id="IPR051034">
    <property type="entry name" value="Mito_Enoyl-ACP_Reductase"/>
</dbReference>
<dbReference type="GO" id="GO:0141148">
    <property type="term" value="F:enoyl-[acyl-carrier-protein] reductase (NADPH) activity"/>
    <property type="evidence" value="ECO:0007669"/>
    <property type="project" value="UniProtKB-EC"/>
</dbReference>
<name>A0A5D3K8V7_9BRAD</name>
<dbReference type="PANTHER" id="PTHR43981">
    <property type="entry name" value="ENOYL-[ACYL-CARRIER-PROTEIN] REDUCTASE, MITOCHONDRIAL"/>
    <property type="match status" value="1"/>
</dbReference>
<comment type="catalytic activity">
    <reaction evidence="10">
        <text>a 2,3-saturated acyl-[ACP] + NADP(+) = a (2E)-enoyl-[ACP] + NADPH + H(+)</text>
        <dbReference type="Rhea" id="RHEA:22564"/>
        <dbReference type="Rhea" id="RHEA-COMP:9925"/>
        <dbReference type="Rhea" id="RHEA-COMP:9926"/>
        <dbReference type="ChEBI" id="CHEBI:15378"/>
        <dbReference type="ChEBI" id="CHEBI:57783"/>
        <dbReference type="ChEBI" id="CHEBI:58349"/>
        <dbReference type="ChEBI" id="CHEBI:78784"/>
        <dbReference type="ChEBI" id="CHEBI:78785"/>
        <dbReference type="EC" id="1.3.1.104"/>
    </reaction>
</comment>
<dbReference type="InterPro" id="IPR011032">
    <property type="entry name" value="GroES-like_sf"/>
</dbReference>
<dbReference type="Proteomes" id="UP000324758">
    <property type="component" value="Unassembled WGS sequence"/>
</dbReference>
<dbReference type="CDD" id="cd05282">
    <property type="entry name" value="ETR_like"/>
    <property type="match status" value="1"/>
</dbReference>
<dbReference type="SMART" id="SM00829">
    <property type="entry name" value="PKS_ER"/>
    <property type="match status" value="1"/>
</dbReference>
<evidence type="ECO:0000256" key="4">
    <source>
        <dbReference type="ARBA" id="ARBA00022857"/>
    </source>
</evidence>
<keyword evidence="6" id="KW-0560">Oxidoreductase</keyword>
<reference evidence="12 13" key="1">
    <citation type="submission" date="2019-08" db="EMBL/GenBank/DDBJ databases">
        <title>Bradyrhizobium hipponensis sp. nov., a rhizobium isolated from a Lupinus angustifolius root nodule in Tunisia.</title>
        <authorList>
            <person name="Off K."/>
            <person name="Rejili M."/>
            <person name="Mars M."/>
            <person name="Brachmann A."/>
            <person name="Marin M."/>
        </authorList>
    </citation>
    <scope>NUCLEOTIDE SEQUENCE [LARGE SCALE GENOMIC DNA]</scope>
    <source>
        <strain evidence="12 13">CTAW71</strain>
    </source>
</reference>
<evidence type="ECO:0000313" key="13">
    <source>
        <dbReference type="Proteomes" id="UP000324758"/>
    </source>
</evidence>
<keyword evidence="2" id="KW-0444">Lipid biosynthesis</keyword>
<evidence type="ECO:0000256" key="10">
    <source>
        <dbReference type="ARBA" id="ARBA00048843"/>
    </source>
</evidence>
<keyword evidence="8" id="KW-0275">Fatty acid biosynthesis</keyword>
<keyword evidence="7" id="KW-0443">Lipid metabolism</keyword>
<proteinExistence type="inferred from homology"/>
<dbReference type="InterPro" id="IPR013149">
    <property type="entry name" value="ADH-like_C"/>
</dbReference>
<gene>
    <name evidence="12" type="ORF">FXB40_46755</name>
</gene>
<dbReference type="RefSeq" id="WP_148778996.1">
    <property type="nucleotide sequence ID" value="NZ_VSSS01000110.1"/>
</dbReference>
<protein>
    <recommendedName>
        <fullName evidence="9">enoyl-[acyl-carrier-protein] reductase</fullName>
        <ecNumber evidence="9">1.3.1.104</ecNumber>
    </recommendedName>
</protein>
<evidence type="ECO:0000256" key="7">
    <source>
        <dbReference type="ARBA" id="ARBA00023098"/>
    </source>
</evidence>
<dbReference type="Gene3D" id="3.90.180.10">
    <property type="entry name" value="Medium-chain alcohol dehydrogenases, catalytic domain"/>
    <property type="match status" value="1"/>
</dbReference>
<comment type="caution">
    <text evidence="12">The sequence shown here is derived from an EMBL/GenBank/DDBJ whole genome shotgun (WGS) entry which is preliminary data.</text>
</comment>
<dbReference type="PANTHER" id="PTHR43981:SF2">
    <property type="entry name" value="ENOYL-[ACYL-CARRIER-PROTEIN] REDUCTASE, MITOCHONDRIAL"/>
    <property type="match status" value="1"/>
</dbReference>
<comment type="similarity">
    <text evidence="1">Belongs to the zinc-containing alcohol dehydrogenase family. Quinone oxidoreductase subfamily.</text>
</comment>
<dbReference type="InterPro" id="IPR013154">
    <property type="entry name" value="ADH-like_N"/>
</dbReference>
<evidence type="ECO:0000256" key="5">
    <source>
        <dbReference type="ARBA" id="ARBA00022946"/>
    </source>
</evidence>
<dbReference type="SUPFAM" id="SSF50129">
    <property type="entry name" value="GroES-like"/>
    <property type="match status" value="1"/>
</dbReference>
<evidence type="ECO:0000256" key="9">
    <source>
        <dbReference type="ARBA" id="ARBA00038963"/>
    </source>
</evidence>
<feature type="domain" description="Enoyl reductase (ER)" evidence="11">
    <location>
        <begin position="11"/>
        <end position="322"/>
    </location>
</feature>
<sequence length="327" mass="34312">MKALQVVAFGKPADAVKLNDVPDVGAPGPDEVVVAVEAAPINATDLMIMAGRYGYLPPLPGTLGIEGVGRVVATGANVKTLKEGDRTLIPILRPTWTERVKFTASWQRPLSPQADIQQLAMVGVNPATAYLLLTDIVKIPNGGWVIQNGANSATGRAVIAVAKSLGIKLVNVVRREDVVPELRALGADVVLVDGPDLQKRAAKETGGAPIHLALDMVGGTSTLNLMNCVAPKGVVVLYSAMSGQPFSGSSLSAIFAEVSVRGFWLVHWQKTAKDETIGKMYDHLTGLVTSGALTAPVVATYGLDRFSDAIAQAASFKGKVIFTPNRA</sequence>
<evidence type="ECO:0000313" key="12">
    <source>
        <dbReference type="EMBL" id="TYL83118.1"/>
    </source>
</evidence>
<dbReference type="EC" id="1.3.1.104" evidence="9"/>
<dbReference type="SUPFAM" id="SSF51735">
    <property type="entry name" value="NAD(P)-binding Rossmann-fold domains"/>
    <property type="match status" value="1"/>
</dbReference>
<evidence type="ECO:0000256" key="6">
    <source>
        <dbReference type="ARBA" id="ARBA00023002"/>
    </source>
</evidence>
<dbReference type="InterPro" id="IPR020843">
    <property type="entry name" value="ER"/>
</dbReference>
<organism evidence="12 13">
    <name type="scientific">Bradyrhizobium rifense</name>
    <dbReference type="NCBI Taxonomy" id="515499"/>
    <lineage>
        <taxon>Bacteria</taxon>
        <taxon>Pseudomonadati</taxon>
        <taxon>Pseudomonadota</taxon>
        <taxon>Alphaproteobacteria</taxon>
        <taxon>Hyphomicrobiales</taxon>
        <taxon>Nitrobacteraceae</taxon>
        <taxon>Bradyrhizobium</taxon>
    </lineage>
</organism>
<evidence type="ECO:0000259" key="11">
    <source>
        <dbReference type="SMART" id="SM00829"/>
    </source>
</evidence>
<dbReference type="GO" id="GO:0006633">
    <property type="term" value="P:fatty acid biosynthetic process"/>
    <property type="evidence" value="ECO:0007669"/>
    <property type="project" value="UniProtKB-KW"/>
</dbReference>
<keyword evidence="4" id="KW-0521">NADP</keyword>
<dbReference type="AlphaFoldDB" id="A0A5D3K8V7"/>
<dbReference type="EMBL" id="VSSS01000110">
    <property type="protein sequence ID" value="TYL83118.1"/>
    <property type="molecule type" value="Genomic_DNA"/>
</dbReference>
<dbReference type="Pfam" id="PF08240">
    <property type="entry name" value="ADH_N"/>
    <property type="match status" value="1"/>
</dbReference>
<dbReference type="Gene3D" id="3.40.50.720">
    <property type="entry name" value="NAD(P)-binding Rossmann-like Domain"/>
    <property type="match status" value="1"/>
</dbReference>
<accession>A0A5D3K8V7</accession>
<keyword evidence="3" id="KW-0276">Fatty acid metabolism</keyword>
<keyword evidence="13" id="KW-1185">Reference proteome</keyword>
<evidence type="ECO:0000256" key="2">
    <source>
        <dbReference type="ARBA" id="ARBA00022516"/>
    </source>
</evidence>
<dbReference type="InterPro" id="IPR036291">
    <property type="entry name" value="NAD(P)-bd_dom_sf"/>
</dbReference>
<dbReference type="OrthoDB" id="9788224at2"/>
<evidence type="ECO:0000256" key="1">
    <source>
        <dbReference type="ARBA" id="ARBA00010371"/>
    </source>
</evidence>
<evidence type="ECO:0000256" key="8">
    <source>
        <dbReference type="ARBA" id="ARBA00023160"/>
    </source>
</evidence>
<keyword evidence="5" id="KW-0809">Transit peptide</keyword>
<dbReference type="Pfam" id="PF00107">
    <property type="entry name" value="ADH_zinc_N"/>
    <property type="match status" value="1"/>
</dbReference>
<evidence type="ECO:0000256" key="3">
    <source>
        <dbReference type="ARBA" id="ARBA00022832"/>
    </source>
</evidence>